<accession>A0ABV6BMA0</accession>
<dbReference type="EMBL" id="JBHLYW010000007">
    <property type="protein sequence ID" value="MFC0076569.1"/>
    <property type="molecule type" value="Genomic_DNA"/>
</dbReference>
<dbReference type="Proteomes" id="UP001589734">
    <property type="component" value="Unassembled WGS sequence"/>
</dbReference>
<dbReference type="PROSITE" id="PS51257">
    <property type="entry name" value="PROKAR_LIPOPROTEIN"/>
    <property type="match status" value="1"/>
</dbReference>
<evidence type="ECO:0000313" key="2">
    <source>
        <dbReference type="Proteomes" id="UP001589734"/>
    </source>
</evidence>
<comment type="caution">
    <text evidence="1">The sequence shown here is derived from an EMBL/GenBank/DDBJ whole genome shotgun (WGS) entry which is preliminary data.</text>
</comment>
<keyword evidence="2" id="KW-1185">Reference proteome</keyword>
<dbReference type="RefSeq" id="WP_379685622.1">
    <property type="nucleotide sequence ID" value="NZ_JBHLYW010000007.1"/>
</dbReference>
<evidence type="ECO:0008006" key="3">
    <source>
        <dbReference type="Google" id="ProtNLM"/>
    </source>
</evidence>
<reference evidence="1 2" key="1">
    <citation type="submission" date="2024-09" db="EMBL/GenBank/DDBJ databases">
        <authorList>
            <person name="Sun Q."/>
            <person name="Mori K."/>
        </authorList>
    </citation>
    <scope>NUCLEOTIDE SEQUENCE [LARGE SCALE GENOMIC DNA]</scope>
    <source>
        <strain evidence="1 2">CGMCC 1.12926</strain>
    </source>
</reference>
<organism evidence="1 2">
    <name type="scientific">Flavobacterium procerum</name>
    <dbReference type="NCBI Taxonomy" id="1455569"/>
    <lineage>
        <taxon>Bacteria</taxon>
        <taxon>Pseudomonadati</taxon>
        <taxon>Bacteroidota</taxon>
        <taxon>Flavobacteriia</taxon>
        <taxon>Flavobacteriales</taxon>
        <taxon>Flavobacteriaceae</taxon>
        <taxon>Flavobacterium</taxon>
    </lineage>
</organism>
<proteinExistence type="predicted"/>
<protein>
    <recommendedName>
        <fullName evidence="3">Lipoprotein</fullName>
    </recommendedName>
</protein>
<name>A0ABV6BMA0_9FLAO</name>
<gene>
    <name evidence="1" type="ORF">ACFFLS_05935</name>
</gene>
<evidence type="ECO:0000313" key="1">
    <source>
        <dbReference type="EMBL" id="MFC0076569.1"/>
    </source>
</evidence>
<sequence length="274" mass="32399">MQRYLLIIALFLTFSACNHTKHKNVTVIPNAVFLKETNDSSKTTKQILDKFLESVLQLAQTDTTNYFYGEDSIEDDKVFRQILIGKFIDKKKIIATEINIKDTIINFYLLESGNWKRIGSEKTNIFIYRINFDDLDGDNRNEIITSTSPNMNGNTWQEVYYFSKKTNTINYAGSFSTDYIVKKDKKQIEETYEGSWYMDNSKTLYEWRQEKLVPIKQIILAHDVPVSYESKLTFEYYENHTNEIEGLKLKFKEPYDDDNKKQKLLWDNFFGEEK</sequence>